<protein>
    <recommendedName>
        <fullName evidence="2">Pleiotropic ABC efflux transporter N-terminal domain-containing protein</fullName>
    </recommendedName>
</protein>
<gene>
    <name evidence="3" type="ORF">QYE76_028323</name>
</gene>
<evidence type="ECO:0000256" key="1">
    <source>
        <dbReference type="SAM" id="MobiDB-lite"/>
    </source>
</evidence>
<accession>A0AAD8QKR3</accession>
<feature type="region of interest" description="Disordered" evidence="1">
    <location>
        <begin position="1"/>
        <end position="27"/>
    </location>
</feature>
<dbReference type="PANTHER" id="PTHR48040">
    <property type="entry name" value="PLEIOTROPIC DRUG RESISTANCE PROTEIN 1-LIKE ISOFORM X1"/>
    <property type="match status" value="1"/>
</dbReference>
<sequence>MEYRQEAEQPPVPPTMASERLASRPSLLTHEDNRHFLRMLREEKKRLGVPAAKVEVRFEELVVEADVRIDNRTLPTLFNCVVNAAQVRGKWNYGRTYQRMEIQQPPSL</sequence>
<organism evidence="3 4">
    <name type="scientific">Lolium multiflorum</name>
    <name type="common">Italian ryegrass</name>
    <name type="synonym">Lolium perenne subsp. multiflorum</name>
    <dbReference type="NCBI Taxonomy" id="4521"/>
    <lineage>
        <taxon>Eukaryota</taxon>
        <taxon>Viridiplantae</taxon>
        <taxon>Streptophyta</taxon>
        <taxon>Embryophyta</taxon>
        <taxon>Tracheophyta</taxon>
        <taxon>Spermatophyta</taxon>
        <taxon>Magnoliopsida</taxon>
        <taxon>Liliopsida</taxon>
        <taxon>Poales</taxon>
        <taxon>Poaceae</taxon>
        <taxon>BOP clade</taxon>
        <taxon>Pooideae</taxon>
        <taxon>Poodae</taxon>
        <taxon>Poeae</taxon>
        <taxon>Poeae Chloroplast Group 2 (Poeae type)</taxon>
        <taxon>Loliodinae</taxon>
        <taxon>Loliinae</taxon>
        <taxon>Lolium</taxon>
    </lineage>
</organism>
<name>A0AAD8QKR3_LOLMU</name>
<dbReference type="Proteomes" id="UP001231189">
    <property type="component" value="Unassembled WGS sequence"/>
</dbReference>
<proteinExistence type="predicted"/>
<feature type="domain" description="Pleiotropic ABC efflux transporter N-terminal" evidence="2">
    <location>
        <begin position="30"/>
        <end position="79"/>
    </location>
</feature>
<comment type="caution">
    <text evidence="3">The sequence shown here is derived from an EMBL/GenBank/DDBJ whole genome shotgun (WGS) entry which is preliminary data.</text>
</comment>
<keyword evidence="4" id="KW-1185">Reference proteome</keyword>
<evidence type="ECO:0000313" key="4">
    <source>
        <dbReference type="Proteomes" id="UP001231189"/>
    </source>
</evidence>
<evidence type="ECO:0000313" key="3">
    <source>
        <dbReference type="EMBL" id="KAK1604650.1"/>
    </source>
</evidence>
<dbReference type="AlphaFoldDB" id="A0AAD8QKR3"/>
<dbReference type="Pfam" id="PF14510">
    <property type="entry name" value="ABC_trans_N"/>
    <property type="match status" value="1"/>
</dbReference>
<dbReference type="InterPro" id="IPR029481">
    <property type="entry name" value="ABC_trans_N"/>
</dbReference>
<reference evidence="3" key="1">
    <citation type="submission" date="2023-07" db="EMBL/GenBank/DDBJ databases">
        <title>A chromosome-level genome assembly of Lolium multiflorum.</title>
        <authorList>
            <person name="Chen Y."/>
            <person name="Copetti D."/>
            <person name="Kolliker R."/>
            <person name="Studer B."/>
        </authorList>
    </citation>
    <scope>NUCLEOTIDE SEQUENCE</scope>
    <source>
        <strain evidence="3">02402/16</strain>
        <tissue evidence="3">Leaf</tissue>
    </source>
</reference>
<dbReference type="PANTHER" id="PTHR48040:SF64">
    <property type="entry name" value="ABC TRANSPORTER DOMAIN-CONTAINING PROTEIN"/>
    <property type="match status" value="1"/>
</dbReference>
<evidence type="ECO:0000259" key="2">
    <source>
        <dbReference type="Pfam" id="PF14510"/>
    </source>
</evidence>
<dbReference type="EMBL" id="JAUUTY010000007">
    <property type="protein sequence ID" value="KAK1604650.1"/>
    <property type="molecule type" value="Genomic_DNA"/>
</dbReference>